<dbReference type="Proteomes" id="UP000030854">
    <property type="component" value="Unassembled WGS sequence"/>
</dbReference>
<comment type="caution">
    <text evidence="1">The sequence shown here is derived from an EMBL/GenBank/DDBJ whole genome shotgun (WGS) entry which is preliminary data.</text>
</comment>
<proteinExistence type="predicted"/>
<evidence type="ECO:0000313" key="2">
    <source>
        <dbReference type="Proteomes" id="UP000030854"/>
    </source>
</evidence>
<sequence length="139" mass="15596">MEHACPQSEVKVLGILVDSRLQWEAQKGHAAFNALSRITSSVWGPSLRNSRLRYTAVVRPTMLYGSQILGMWNDGQPMVKSLISKLDKVQNNCLRKITGDYKPTSKVVLEREAKILPVELKSVPQPCATQQIQKINPLQ</sequence>
<name>A0A0B1PD59_UNCNE</name>
<protein>
    <submittedName>
        <fullName evidence="1">Uncharacterized protein</fullName>
    </submittedName>
</protein>
<evidence type="ECO:0000313" key="1">
    <source>
        <dbReference type="EMBL" id="KHJ36188.1"/>
    </source>
</evidence>
<dbReference type="AlphaFoldDB" id="A0A0B1PD59"/>
<dbReference type="HOGENOM" id="CLU_1846596_0_0_1"/>
<accession>A0A0B1PD59</accession>
<keyword evidence="2" id="KW-1185">Reference proteome</keyword>
<dbReference type="EMBL" id="JNVN01000115">
    <property type="protein sequence ID" value="KHJ36188.1"/>
    <property type="molecule type" value="Genomic_DNA"/>
</dbReference>
<gene>
    <name evidence="1" type="ORF">EV44_g1313</name>
</gene>
<organism evidence="1 2">
    <name type="scientific">Uncinula necator</name>
    <name type="common">Grape powdery mildew</name>
    <dbReference type="NCBI Taxonomy" id="52586"/>
    <lineage>
        <taxon>Eukaryota</taxon>
        <taxon>Fungi</taxon>
        <taxon>Dikarya</taxon>
        <taxon>Ascomycota</taxon>
        <taxon>Pezizomycotina</taxon>
        <taxon>Leotiomycetes</taxon>
        <taxon>Erysiphales</taxon>
        <taxon>Erysiphaceae</taxon>
        <taxon>Erysiphe</taxon>
    </lineage>
</organism>
<reference evidence="1 2" key="1">
    <citation type="journal article" date="2014" name="BMC Genomics">
        <title>Adaptive genomic structural variation in the grape powdery mildew pathogen, Erysiphe necator.</title>
        <authorList>
            <person name="Jones L."/>
            <person name="Riaz S."/>
            <person name="Morales-Cruz A."/>
            <person name="Amrine K.C."/>
            <person name="McGuire B."/>
            <person name="Gubler W.D."/>
            <person name="Walker M.A."/>
            <person name="Cantu D."/>
        </authorList>
    </citation>
    <scope>NUCLEOTIDE SEQUENCE [LARGE SCALE GENOMIC DNA]</scope>
    <source>
        <strain evidence="2">c</strain>
    </source>
</reference>